<feature type="compositionally biased region" description="Polar residues" evidence="1">
    <location>
        <begin position="116"/>
        <end position="149"/>
    </location>
</feature>
<comment type="caution">
    <text evidence="2">The sequence shown here is derived from an EMBL/GenBank/DDBJ whole genome shotgun (WGS) entry which is preliminary data.</text>
</comment>
<feature type="region of interest" description="Disordered" evidence="1">
    <location>
        <begin position="85"/>
        <end position="157"/>
    </location>
</feature>
<evidence type="ECO:0000256" key="1">
    <source>
        <dbReference type="SAM" id="MobiDB-lite"/>
    </source>
</evidence>
<accession>A0AAD7GPI8</accession>
<evidence type="ECO:0000313" key="2">
    <source>
        <dbReference type="EMBL" id="KAJ7697884.1"/>
    </source>
</evidence>
<dbReference type="Proteomes" id="UP001221757">
    <property type="component" value="Unassembled WGS sequence"/>
</dbReference>
<protein>
    <submittedName>
        <fullName evidence="2">Uncharacterized protein</fullName>
    </submittedName>
</protein>
<feature type="compositionally biased region" description="Polar residues" evidence="1">
    <location>
        <begin position="1"/>
        <end position="19"/>
    </location>
</feature>
<name>A0AAD7GPI8_MYCRO</name>
<dbReference type="AlphaFoldDB" id="A0AAD7GPI8"/>
<evidence type="ECO:0000313" key="3">
    <source>
        <dbReference type="Proteomes" id="UP001221757"/>
    </source>
</evidence>
<proteinExistence type="predicted"/>
<gene>
    <name evidence="2" type="ORF">B0H17DRAFT_1197215</name>
</gene>
<sequence>MNGEQDSSITQVDCDNTMTSGGGYGNTHRQGQATEQTTVLTNSMAAPTQGFNRQLASTLTWTASEHPAAPEAWIITVVQETPAEASMQEAAQRATGRPATLEATSGLPAWTKHGAGNTTSSSNEYGSGNHYSTGSSSNEYGDTSNNSGGKPSVGDKIKDGAEKLFGKVTKNPETIERGQQRKASALCVLFAFLNFVS</sequence>
<feature type="region of interest" description="Disordered" evidence="1">
    <location>
        <begin position="1"/>
        <end position="32"/>
    </location>
</feature>
<dbReference type="EMBL" id="JARKIE010000028">
    <property type="protein sequence ID" value="KAJ7697884.1"/>
    <property type="molecule type" value="Genomic_DNA"/>
</dbReference>
<organism evidence="2 3">
    <name type="scientific">Mycena rosella</name>
    <name type="common">Pink bonnet</name>
    <name type="synonym">Agaricus rosellus</name>
    <dbReference type="NCBI Taxonomy" id="1033263"/>
    <lineage>
        <taxon>Eukaryota</taxon>
        <taxon>Fungi</taxon>
        <taxon>Dikarya</taxon>
        <taxon>Basidiomycota</taxon>
        <taxon>Agaricomycotina</taxon>
        <taxon>Agaricomycetes</taxon>
        <taxon>Agaricomycetidae</taxon>
        <taxon>Agaricales</taxon>
        <taxon>Marasmiineae</taxon>
        <taxon>Mycenaceae</taxon>
        <taxon>Mycena</taxon>
    </lineage>
</organism>
<reference evidence="2" key="1">
    <citation type="submission" date="2023-03" db="EMBL/GenBank/DDBJ databases">
        <title>Massive genome expansion in bonnet fungi (Mycena s.s.) driven by repeated elements and novel gene families across ecological guilds.</title>
        <authorList>
            <consortium name="Lawrence Berkeley National Laboratory"/>
            <person name="Harder C.B."/>
            <person name="Miyauchi S."/>
            <person name="Viragh M."/>
            <person name="Kuo A."/>
            <person name="Thoen E."/>
            <person name="Andreopoulos B."/>
            <person name="Lu D."/>
            <person name="Skrede I."/>
            <person name="Drula E."/>
            <person name="Henrissat B."/>
            <person name="Morin E."/>
            <person name="Kohler A."/>
            <person name="Barry K."/>
            <person name="LaButti K."/>
            <person name="Morin E."/>
            <person name="Salamov A."/>
            <person name="Lipzen A."/>
            <person name="Mereny Z."/>
            <person name="Hegedus B."/>
            <person name="Baldrian P."/>
            <person name="Stursova M."/>
            <person name="Weitz H."/>
            <person name="Taylor A."/>
            <person name="Grigoriev I.V."/>
            <person name="Nagy L.G."/>
            <person name="Martin F."/>
            <person name="Kauserud H."/>
        </authorList>
    </citation>
    <scope>NUCLEOTIDE SEQUENCE</scope>
    <source>
        <strain evidence="2">CBHHK067</strain>
    </source>
</reference>
<keyword evidence="3" id="KW-1185">Reference proteome</keyword>